<dbReference type="KEGG" id="hla:Hlac_3306"/>
<feature type="domain" description="TRAM" evidence="2">
    <location>
        <begin position="72"/>
        <end position="131"/>
    </location>
</feature>
<dbReference type="Proteomes" id="UP000000740">
    <property type="component" value="Plasmid pHLAC01"/>
</dbReference>
<sequence length="137" mass="15029">MEISEQLNCLFSAAVKETADTYVIEVPHEEVTEGFVDKEEIHQVALLSTGRSSVGRESSGSSQEDGEIQDPPVSEGDKRIVEISETGDQGDGLTRVERGFVVIVPGAQVGDRVRIYIETVRDTVAFGEVVERLDYEN</sequence>
<gene>
    <name evidence="3" type="ordered locus">Hlac_3306</name>
</gene>
<dbReference type="Gene3D" id="2.40.50.140">
    <property type="entry name" value="Nucleic acid-binding proteins"/>
    <property type="match status" value="1"/>
</dbReference>
<keyword evidence="3" id="KW-0614">Plasmid</keyword>
<dbReference type="EMBL" id="CP001367">
    <property type="protein sequence ID" value="ACM58830.1"/>
    <property type="molecule type" value="Genomic_DNA"/>
</dbReference>
<feature type="region of interest" description="Disordered" evidence="1">
    <location>
        <begin position="47"/>
        <end position="92"/>
    </location>
</feature>
<organism evidence="3 4">
    <name type="scientific">Halorubrum lacusprofundi (strain ATCC 49239 / DSM 5036 / JCM 8891 / ACAM 34)</name>
    <dbReference type="NCBI Taxonomy" id="416348"/>
    <lineage>
        <taxon>Archaea</taxon>
        <taxon>Methanobacteriati</taxon>
        <taxon>Methanobacteriota</taxon>
        <taxon>Stenosarchaea group</taxon>
        <taxon>Halobacteria</taxon>
        <taxon>Halobacteriales</taxon>
        <taxon>Haloferacaceae</taxon>
        <taxon>Halorubrum</taxon>
    </lineage>
</organism>
<evidence type="ECO:0000313" key="4">
    <source>
        <dbReference type="Proteomes" id="UP000000740"/>
    </source>
</evidence>
<evidence type="ECO:0000256" key="1">
    <source>
        <dbReference type="SAM" id="MobiDB-lite"/>
    </source>
</evidence>
<dbReference type="eggNOG" id="arCOG01641">
    <property type="taxonomic scope" value="Archaea"/>
</dbReference>
<dbReference type="SUPFAM" id="SSF50249">
    <property type="entry name" value="Nucleic acid-binding proteins"/>
    <property type="match status" value="1"/>
</dbReference>
<dbReference type="InterPro" id="IPR002792">
    <property type="entry name" value="TRAM_dom"/>
</dbReference>
<dbReference type="Pfam" id="PF01938">
    <property type="entry name" value="TRAM"/>
    <property type="match status" value="1"/>
</dbReference>
<dbReference type="HOGENOM" id="CLU_121271_0_0_2"/>
<dbReference type="PROSITE" id="PS50926">
    <property type="entry name" value="TRAM"/>
    <property type="match status" value="1"/>
</dbReference>
<protein>
    <submittedName>
        <fullName evidence="3">Deoxyribonuclease/rho motif-related TRAM</fullName>
    </submittedName>
</protein>
<accession>B9LWI9</accession>
<proteinExistence type="predicted"/>
<dbReference type="GeneID" id="7402566"/>
<evidence type="ECO:0000259" key="2">
    <source>
        <dbReference type="PROSITE" id="PS50926"/>
    </source>
</evidence>
<dbReference type="RefSeq" id="WP_012660046.1">
    <property type="nucleotide sequence ID" value="NC_012030.1"/>
</dbReference>
<keyword evidence="4" id="KW-1185">Reference proteome</keyword>
<feature type="compositionally biased region" description="Low complexity" evidence="1">
    <location>
        <begin position="48"/>
        <end position="62"/>
    </location>
</feature>
<reference evidence="3 4" key="1">
    <citation type="journal article" date="2016" name="Stand. Genomic Sci.">
        <title>Complete genome sequence of the Antarctic Halorubrum lacusprofundi type strain ACAM 34.</title>
        <authorList>
            <person name="Anderson I.J."/>
            <person name="DasSarma P."/>
            <person name="Lucas S."/>
            <person name="Copeland A."/>
            <person name="Lapidus A."/>
            <person name="Del Rio T.G."/>
            <person name="Tice H."/>
            <person name="Dalin E."/>
            <person name="Bruce D.C."/>
            <person name="Goodwin L."/>
            <person name="Pitluck S."/>
            <person name="Sims D."/>
            <person name="Brettin T.S."/>
            <person name="Detter J.C."/>
            <person name="Han C.S."/>
            <person name="Larimer F."/>
            <person name="Hauser L."/>
            <person name="Land M."/>
            <person name="Ivanova N."/>
            <person name="Richardson P."/>
            <person name="Cavicchioli R."/>
            <person name="DasSarma S."/>
            <person name="Woese C.R."/>
            <person name="Kyrpides N.C."/>
        </authorList>
    </citation>
    <scope>NUCLEOTIDE SEQUENCE [LARGE SCALE GENOMIC DNA]</scope>
    <source>
        <strain evidence="4">ATCC 49239 / DSM 5036 / JCM 8891 / ACAM 34</strain>
    </source>
</reference>
<name>B9LWI9_HALLT</name>
<dbReference type="AlphaFoldDB" id="B9LWI9"/>
<evidence type="ECO:0000313" key="3">
    <source>
        <dbReference type="EMBL" id="ACM58830.1"/>
    </source>
</evidence>
<dbReference type="InterPro" id="IPR012340">
    <property type="entry name" value="NA-bd_OB-fold"/>
</dbReference>
<geneLocation type="plasmid" evidence="3 4">
    <name>pHLAC01</name>
</geneLocation>